<dbReference type="InterPro" id="IPR003370">
    <property type="entry name" value="Chromate_transpt"/>
</dbReference>
<keyword evidence="9" id="KW-1185">Reference proteome</keyword>
<dbReference type="RefSeq" id="WP_186503178.1">
    <property type="nucleotide sequence ID" value="NZ_JACOGK010000018.1"/>
</dbReference>
<comment type="similarity">
    <text evidence="2">Belongs to the chromate ion transporter (CHR) (TC 2.A.51) family.</text>
</comment>
<feature type="transmembrane region" description="Helical" evidence="7">
    <location>
        <begin position="20"/>
        <end position="43"/>
    </location>
</feature>
<organism evidence="8 9">
    <name type="scientific">Megasphaera hominis</name>
    <dbReference type="NCBI Taxonomy" id="159836"/>
    <lineage>
        <taxon>Bacteria</taxon>
        <taxon>Bacillati</taxon>
        <taxon>Bacillota</taxon>
        <taxon>Negativicutes</taxon>
        <taxon>Veillonellales</taxon>
        <taxon>Veillonellaceae</taxon>
        <taxon>Megasphaera</taxon>
    </lineage>
</organism>
<dbReference type="InterPro" id="IPR052518">
    <property type="entry name" value="CHR_Transporter"/>
</dbReference>
<evidence type="ECO:0000256" key="7">
    <source>
        <dbReference type="SAM" id="Phobius"/>
    </source>
</evidence>
<evidence type="ECO:0000256" key="1">
    <source>
        <dbReference type="ARBA" id="ARBA00004651"/>
    </source>
</evidence>
<evidence type="ECO:0000256" key="4">
    <source>
        <dbReference type="ARBA" id="ARBA00022692"/>
    </source>
</evidence>
<keyword evidence="5 7" id="KW-1133">Transmembrane helix</keyword>
<accession>A0ABR6VJZ2</accession>
<evidence type="ECO:0000313" key="8">
    <source>
        <dbReference type="EMBL" id="MBC3537024.1"/>
    </source>
</evidence>
<evidence type="ECO:0000256" key="6">
    <source>
        <dbReference type="ARBA" id="ARBA00023136"/>
    </source>
</evidence>
<evidence type="ECO:0000313" key="9">
    <source>
        <dbReference type="Proteomes" id="UP000606870"/>
    </source>
</evidence>
<gene>
    <name evidence="8" type="ORF">H8J70_07150</name>
</gene>
<sequence>MSEEEFVLEHPQRDAHFFWILFKSTFIISAFTVGGGYVIIPLLKAKYVDEYHWITDKDTLDMVAIAQAMPGVVACNSAIILGYRMAGILGTLTALLATVLPPLITLSIIAYCYDFFIQSTIIKMILRGMQCGATALIVNVGIDMLVKQCKRKQLLPALIIIATFIGSVVFDLNIMYLILIDGIIGLFFMRAAKYN</sequence>
<comment type="caution">
    <text evidence="8">The sequence shown here is derived from an EMBL/GenBank/DDBJ whole genome shotgun (WGS) entry which is preliminary data.</text>
</comment>
<feature type="transmembrane region" description="Helical" evidence="7">
    <location>
        <begin position="158"/>
        <end position="189"/>
    </location>
</feature>
<dbReference type="EMBL" id="JACOGK010000018">
    <property type="protein sequence ID" value="MBC3537024.1"/>
    <property type="molecule type" value="Genomic_DNA"/>
</dbReference>
<protein>
    <submittedName>
        <fullName evidence="8">Chromate transporter</fullName>
    </submittedName>
</protein>
<feature type="transmembrane region" description="Helical" evidence="7">
    <location>
        <begin position="63"/>
        <end position="83"/>
    </location>
</feature>
<dbReference type="Pfam" id="PF02417">
    <property type="entry name" value="Chromate_transp"/>
    <property type="match status" value="1"/>
</dbReference>
<evidence type="ECO:0000256" key="2">
    <source>
        <dbReference type="ARBA" id="ARBA00005262"/>
    </source>
</evidence>
<dbReference type="Proteomes" id="UP000606870">
    <property type="component" value="Unassembled WGS sequence"/>
</dbReference>
<comment type="subcellular location">
    <subcellularLocation>
        <location evidence="1">Cell membrane</location>
        <topology evidence="1">Multi-pass membrane protein</topology>
    </subcellularLocation>
</comment>
<evidence type="ECO:0000256" key="3">
    <source>
        <dbReference type="ARBA" id="ARBA00022475"/>
    </source>
</evidence>
<reference evidence="8 9" key="1">
    <citation type="submission" date="2020-08" db="EMBL/GenBank/DDBJ databases">
        <authorList>
            <person name="Liu C."/>
            <person name="Sun Q."/>
        </authorList>
    </citation>
    <scope>NUCLEOTIDE SEQUENCE [LARGE SCALE GENOMIC DNA]</scope>
    <source>
        <strain evidence="8 9">NSJ-59</strain>
    </source>
</reference>
<dbReference type="PANTHER" id="PTHR43663:SF1">
    <property type="entry name" value="CHROMATE TRANSPORTER"/>
    <property type="match status" value="1"/>
</dbReference>
<name>A0ABR6VJZ2_9FIRM</name>
<feature type="transmembrane region" description="Helical" evidence="7">
    <location>
        <begin position="125"/>
        <end position="146"/>
    </location>
</feature>
<keyword evidence="3" id="KW-1003">Cell membrane</keyword>
<feature type="transmembrane region" description="Helical" evidence="7">
    <location>
        <begin position="89"/>
        <end position="113"/>
    </location>
</feature>
<evidence type="ECO:0000256" key="5">
    <source>
        <dbReference type="ARBA" id="ARBA00022989"/>
    </source>
</evidence>
<keyword evidence="4 7" id="KW-0812">Transmembrane</keyword>
<keyword evidence="6 7" id="KW-0472">Membrane</keyword>
<dbReference type="PANTHER" id="PTHR43663">
    <property type="entry name" value="CHROMATE TRANSPORT PROTEIN-RELATED"/>
    <property type="match status" value="1"/>
</dbReference>
<proteinExistence type="inferred from homology"/>